<dbReference type="Proteomes" id="UP000176803">
    <property type="component" value="Unassembled WGS sequence"/>
</dbReference>
<evidence type="ECO:0000256" key="1">
    <source>
        <dbReference type="SAM" id="Phobius"/>
    </source>
</evidence>
<dbReference type="AlphaFoldDB" id="A0A1F7I4N8"/>
<keyword evidence="1" id="KW-0812">Transmembrane</keyword>
<accession>A0A1F7I4N8</accession>
<organism evidence="2 3">
    <name type="scientific">Candidatus Roizmanbacteria bacterium RIFCSPHIGHO2_12_FULL_41_11</name>
    <dbReference type="NCBI Taxonomy" id="1802052"/>
    <lineage>
        <taxon>Bacteria</taxon>
        <taxon>Candidatus Roizmaniibacteriota</taxon>
    </lineage>
</organism>
<feature type="transmembrane region" description="Helical" evidence="1">
    <location>
        <begin position="6"/>
        <end position="26"/>
    </location>
</feature>
<keyword evidence="1" id="KW-0472">Membrane</keyword>
<sequence length="160" mass="17190">MKNIPKQYFLIGGVVLVIAVAGLIFMSKKGKPADKIPSASEMFSNQEEQVIPTVDSSVKVSLNPQNNNREMTIIINGIPSGTSSVDYELSYDTVSQGLQGIIGTITIGSSETTAKKKVTLGTCSSGTCVYHQVQGKVKVSLKFSGSYGERIFNKDFSLTE</sequence>
<reference evidence="2 3" key="1">
    <citation type="journal article" date="2016" name="Nat. Commun.">
        <title>Thousands of microbial genomes shed light on interconnected biogeochemical processes in an aquifer system.</title>
        <authorList>
            <person name="Anantharaman K."/>
            <person name="Brown C.T."/>
            <person name="Hug L.A."/>
            <person name="Sharon I."/>
            <person name="Castelle C.J."/>
            <person name="Probst A.J."/>
            <person name="Thomas B.C."/>
            <person name="Singh A."/>
            <person name="Wilkins M.J."/>
            <person name="Karaoz U."/>
            <person name="Brodie E.L."/>
            <person name="Williams K.H."/>
            <person name="Hubbard S.S."/>
            <person name="Banfield J.F."/>
        </authorList>
    </citation>
    <scope>NUCLEOTIDE SEQUENCE [LARGE SCALE GENOMIC DNA]</scope>
</reference>
<gene>
    <name evidence="2" type="ORF">A3F03_02020</name>
</gene>
<keyword evidence="1" id="KW-1133">Transmembrane helix</keyword>
<evidence type="ECO:0000313" key="3">
    <source>
        <dbReference type="Proteomes" id="UP000176803"/>
    </source>
</evidence>
<evidence type="ECO:0000313" key="2">
    <source>
        <dbReference type="EMBL" id="OGK38324.1"/>
    </source>
</evidence>
<comment type="caution">
    <text evidence="2">The sequence shown here is derived from an EMBL/GenBank/DDBJ whole genome shotgun (WGS) entry which is preliminary data.</text>
</comment>
<proteinExistence type="predicted"/>
<dbReference type="EMBL" id="MGAC01000017">
    <property type="protein sequence ID" value="OGK38324.1"/>
    <property type="molecule type" value="Genomic_DNA"/>
</dbReference>
<name>A0A1F7I4N8_9BACT</name>
<protein>
    <submittedName>
        <fullName evidence="2">Uncharacterized protein</fullName>
    </submittedName>
</protein>